<dbReference type="InterPro" id="IPR050600">
    <property type="entry name" value="SETD3_SETD6_MTase"/>
</dbReference>
<organism evidence="2 3">
    <name type="scientific">Oikopleura dioica</name>
    <name type="common">Tunicate</name>
    <dbReference type="NCBI Taxonomy" id="34765"/>
    <lineage>
        <taxon>Eukaryota</taxon>
        <taxon>Metazoa</taxon>
        <taxon>Chordata</taxon>
        <taxon>Tunicata</taxon>
        <taxon>Appendicularia</taxon>
        <taxon>Copelata</taxon>
        <taxon>Oikopleuridae</taxon>
        <taxon>Oikopleura</taxon>
    </lineage>
</organism>
<feature type="domain" description="SET" evidence="1">
    <location>
        <begin position="70"/>
        <end position="288"/>
    </location>
</feature>
<dbReference type="InterPro" id="IPR046341">
    <property type="entry name" value="SET_dom_sf"/>
</dbReference>
<dbReference type="SUPFAM" id="SSF82199">
    <property type="entry name" value="SET domain"/>
    <property type="match status" value="1"/>
</dbReference>
<sequence length="469" mass="53465">MKIIAAAIVHGLLSSEVQNEANKQCSTDHNCGDSASIMKDVNPENILLGGADEDTLIKNLIDWQKGFLSEKIEIRRGEYGVGVYAVENLEEDEELFTSDNNYLIKLDKAFEALNDRVDVNKNYKLDCTDTLSLFVALEVKKREKSDIWPYLATMPLAYITPLEYWPEKMLEFLTPTGKDLAQSSSEDFKIRWERIDKIYNSVNQENILTEEEFHHAYSIVFTRYFTDEEPEAFPDWFHEDSGCGSLGPVFDFWNHDHPANADWFVDNGMEIRTSEAIPAGAELFISYGDNALQNAKLAQSYGFTFGDSEKLFEVVNFYEEELIQACLERLGMSEKICKLKTQLALEMNEDDAGFLDGDCHLKSSAVEYIASGDPRAINDKNAQKNSQDSRSLRLALWIVYKRIAELDLLKGKISSSEFTATEERYLQMATDMLNSEMHVLELCVDYLEDDALKLERSSMSVDRQKNLSI</sequence>
<protein>
    <submittedName>
        <fullName evidence="2">Oidioi.mRNA.OKI2018_I69.XSR.g15776.t1.cds</fullName>
    </submittedName>
</protein>
<accession>A0ABN7SJ25</accession>
<evidence type="ECO:0000313" key="3">
    <source>
        <dbReference type="Proteomes" id="UP001158576"/>
    </source>
</evidence>
<dbReference type="InterPro" id="IPR001214">
    <property type="entry name" value="SET_dom"/>
</dbReference>
<dbReference type="Pfam" id="PF00856">
    <property type="entry name" value="SET"/>
    <property type="match status" value="1"/>
</dbReference>
<dbReference type="Gene3D" id="3.90.1410.10">
    <property type="entry name" value="set domain protein methyltransferase, domain 1"/>
    <property type="match status" value="1"/>
</dbReference>
<dbReference type="PANTHER" id="PTHR13271">
    <property type="entry name" value="UNCHARACTERIZED PUTATIVE METHYLTRANSFERASE"/>
    <property type="match status" value="1"/>
</dbReference>
<dbReference type="CDD" id="cd10527">
    <property type="entry name" value="SET_LSMT"/>
    <property type="match status" value="1"/>
</dbReference>
<evidence type="ECO:0000313" key="2">
    <source>
        <dbReference type="EMBL" id="CAG5098560.1"/>
    </source>
</evidence>
<evidence type="ECO:0000259" key="1">
    <source>
        <dbReference type="PROSITE" id="PS50280"/>
    </source>
</evidence>
<gene>
    <name evidence="2" type="ORF">OKIOD_LOCUS7334</name>
</gene>
<dbReference type="EMBL" id="OU015569">
    <property type="protein sequence ID" value="CAG5098560.1"/>
    <property type="molecule type" value="Genomic_DNA"/>
</dbReference>
<keyword evidence="3" id="KW-1185">Reference proteome</keyword>
<dbReference type="PROSITE" id="PS50280">
    <property type="entry name" value="SET"/>
    <property type="match status" value="1"/>
</dbReference>
<proteinExistence type="predicted"/>
<reference evidence="2 3" key="1">
    <citation type="submission" date="2021-04" db="EMBL/GenBank/DDBJ databases">
        <authorList>
            <person name="Bliznina A."/>
        </authorList>
    </citation>
    <scope>NUCLEOTIDE SEQUENCE [LARGE SCALE GENOMIC DNA]</scope>
</reference>
<dbReference type="Proteomes" id="UP001158576">
    <property type="component" value="Chromosome XSR"/>
</dbReference>
<name>A0ABN7SJ25_OIKDI</name>